<evidence type="ECO:0000313" key="8">
    <source>
        <dbReference type="EMBL" id="PSR82967.1"/>
    </source>
</evidence>
<feature type="region of interest" description="Disordered" evidence="7">
    <location>
        <begin position="222"/>
        <end position="244"/>
    </location>
</feature>
<organism evidence="8 9">
    <name type="scientific">Hermanssonia centrifuga</name>
    <dbReference type="NCBI Taxonomy" id="98765"/>
    <lineage>
        <taxon>Eukaryota</taxon>
        <taxon>Fungi</taxon>
        <taxon>Dikarya</taxon>
        <taxon>Basidiomycota</taxon>
        <taxon>Agaricomycotina</taxon>
        <taxon>Agaricomycetes</taxon>
        <taxon>Polyporales</taxon>
        <taxon>Meruliaceae</taxon>
        <taxon>Hermanssonia</taxon>
    </lineage>
</organism>
<evidence type="ECO:0000256" key="1">
    <source>
        <dbReference type="ARBA" id="ARBA00004604"/>
    </source>
</evidence>
<evidence type="ECO:0000256" key="4">
    <source>
        <dbReference type="ARBA" id="ARBA00022737"/>
    </source>
</evidence>
<dbReference type="AlphaFoldDB" id="A0A2R6P116"/>
<dbReference type="Pfam" id="PF00400">
    <property type="entry name" value="WD40"/>
    <property type="match status" value="1"/>
</dbReference>
<dbReference type="PANTHER" id="PTHR18359">
    <property type="entry name" value="WD-REPEAT PROTEIN-RELATED"/>
    <property type="match status" value="1"/>
</dbReference>
<evidence type="ECO:0000313" key="9">
    <source>
        <dbReference type="Proteomes" id="UP000186601"/>
    </source>
</evidence>
<dbReference type="GO" id="GO:0006364">
    <property type="term" value="P:rRNA processing"/>
    <property type="evidence" value="ECO:0007669"/>
    <property type="project" value="UniProtKB-KW"/>
</dbReference>
<dbReference type="SUPFAM" id="SSF50978">
    <property type="entry name" value="WD40 repeat-like"/>
    <property type="match status" value="1"/>
</dbReference>
<protein>
    <recommendedName>
        <fullName evidence="10">WD40 repeat-like protein</fullName>
    </recommendedName>
</protein>
<keyword evidence="5" id="KW-0539">Nucleus</keyword>
<accession>A0A2R6P116</accession>
<evidence type="ECO:0000256" key="7">
    <source>
        <dbReference type="SAM" id="MobiDB-lite"/>
    </source>
</evidence>
<evidence type="ECO:0000256" key="3">
    <source>
        <dbReference type="ARBA" id="ARBA00022574"/>
    </source>
</evidence>
<dbReference type="Gene3D" id="2.130.10.10">
    <property type="entry name" value="YVTN repeat-like/Quinoprotein amine dehydrogenase"/>
    <property type="match status" value="1"/>
</dbReference>
<keyword evidence="2" id="KW-0698">rRNA processing</keyword>
<gene>
    <name evidence="8" type="ORF">PHLCEN_2v5937</name>
</gene>
<dbReference type="InterPro" id="IPR001680">
    <property type="entry name" value="WD40_rpt"/>
</dbReference>
<feature type="compositionally biased region" description="Polar residues" evidence="7">
    <location>
        <begin position="17"/>
        <end position="29"/>
    </location>
</feature>
<sequence length="611" mass="66954">MGKRANKRLKTERPPIQETQPLGSQSATVSLLDDASKDDEERRLESVLFGTTYIPAALNENIFIVSDNENEEVGGGKELQNLLDTDLFFVDDSTIQLPGDKPEVDFDVDIAEHSDDDQDRDEASQESEESDDSEEDGSTDGSDGATAEVPVTSSSTSAKGRKVPAWTDPDDASLKVSLANNKRLRKLRDAPSEDNVGGREYERRLRRQFEKINPTPDWATKARTKLHPSQRKRRRLSVSSEEDVMDAMEEDLPDILASTGGILGRKPKSLPQGTLSIERLRDANISAPAEGAIKTLRFHPSPNVSVLLTASEDRRIRLFNIDGHTNPLVQTVHIPTLPMTTALFHPSGASVLLTGPRPFFYTYDLQSGTTQRSPRGLWGTTFSGEQMNDGSMEISAFDPSGEVLAVAGRRGYIHLVDWRSGTGQVVGSVKMNSAVKSVWWTSGAGDGRSELMSLGEDSEIYVWNVGERRCVRKWRDDGGYGCQIMGGDRAGSYVGIGSRHGIVNVYGSDATSSTGIARPKPLKSIGNLTTSITSLRFNHDSQLMAMASNTKKDQMRMVHLPSLTVFSNWPTSGTPLGHVTDIDFSTGSEYVAIGNSRGRALLYQLRDFALQ</sequence>
<dbReference type="InterPro" id="IPR015943">
    <property type="entry name" value="WD40/YVTN_repeat-like_dom_sf"/>
</dbReference>
<feature type="region of interest" description="Disordered" evidence="7">
    <location>
        <begin position="112"/>
        <end position="171"/>
    </location>
</feature>
<dbReference type="OrthoDB" id="1935146at2759"/>
<evidence type="ECO:0000256" key="6">
    <source>
        <dbReference type="ARBA" id="ARBA00025767"/>
    </source>
</evidence>
<keyword evidence="9" id="KW-1185">Reference proteome</keyword>
<evidence type="ECO:0008006" key="10">
    <source>
        <dbReference type="Google" id="ProtNLM"/>
    </source>
</evidence>
<dbReference type="SMART" id="SM00320">
    <property type="entry name" value="WD40"/>
    <property type="match status" value="5"/>
</dbReference>
<dbReference type="STRING" id="98765.A0A2R6P116"/>
<evidence type="ECO:0000256" key="2">
    <source>
        <dbReference type="ARBA" id="ARBA00022552"/>
    </source>
</evidence>
<feature type="compositionally biased region" description="Basic residues" evidence="7">
    <location>
        <begin position="222"/>
        <end position="236"/>
    </location>
</feature>
<keyword evidence="4" id="KW-0677">Repeat</keyword>
<evidence type="ECO:0000256" key="5">
    <source>
        <dbReference type="ARBA" id="ARBA00023242"/>
    </source>
</evidence>
<dbReference type="GO" id="GO:0032040">
    <property type="term" value="C:small-subunit processome"/>
    <property type="evidence" value="ECO:0007669"/>
    <property type="project" value="TreeGrafter"/>
</dbReference>
<dbReference type="Proteomes" id="UP000186601">
    <property type="component" value="Unassembled WGS sequence"/>
</dbReference>
<dbReference type="PANTHER" id="PTHR18359:SF0">
    <property type="entry name" value="U3 SMALL NUCLEOLAR RNA-ASSOCIATED PROTEIN 18 HOMOLOG"/>
    <property type="match status" value="1"/>
</dbReference>
<feature type="compositionally biased region" description="Acidic residues" evidence="7">
    <location>
        <begin position="112"/>
        <end position="138"/>
    </location>
</feature>
<feature type="region of interest" description="Disordered" evidence="7">
    <location>
        <begin position="1"/>
        <end position="37"/>
    </location>
</feature>
<keyword evidence="3" id="KW-0853">WD repeat</keyword>
<dbReference type="InterPro" id="IPR045161">
    <property type="entry name" value="Utp18"/>
</dbReference>
<comment type="subcellular location">
    <subcellularLocation>
        <location evidence="1">Nucleus</location>
        <location evidence="1">Nucleolus</location>
    </subcellularLocation>
</comment>
<dbReference type="GO" id="GO:0034388">
    <property type="term" value="C:Pwp2p-containing subcomplex of 90S preribosome"/>
    <property type="evidence" value="ECO:0007669"/>
    <property type="project" value="TreeGrafter"/>
</dbReference>
<comment type="caution">
    <text evidence="8">The sequence shown here is derived from an EMBL/GenBank/DDBJ whole genome shotgun (WGS) entry which is preliminary data.</text>
</comment>
<dbReference type="InterPro" id="IPR036322">
    <property type="entry name" value="WD40_repeat_dom_sf"/>
</dbReference>
<reference evidence="8 9" key="1">
    <citation type="submission" date="2018-02" db="EMBL/GenBank/DDBJ databases">
        <title>Genome sequence of the basidiomycete white-rot fungus Phlebia centrifuga.</title>
        <authorList>
            <person name="Granchi Z."/>
            <person name="Peng M."/>
            <person name="de Vries R.P."/>
            <person name="Hilden K."/>
            <person name="Makela M.R."/>
            <person name="Grigoriev I."/>
            <person name="Riley R."/>
        </authorList>
    </citation>
    <scope>NUCLEOTIDE SEQUENCE [LARGE SCALE GENOMIC DNA]</scope>
    <source>
        <strain evidence="8 9">FBCC195</strain>
    </source>
</reference>
<name>A0A2R6P116_9APHY</name>
<dbReference type="EMBL" id="MLYV02000567">
    <property type="protein sequence ID" value="PSR82967.1"/>
    <property type="molecule type" value="Genomic_DNA"/>
</dbReference>
<comment type="similarity">
    <text evidence="6">Belongs to the WD repeat UTP18 family.</text>
</comment>
<proteinExistence type="inferred from homology"/>